<dbReference type="EMBL" id="PDWN01000003">
    <property type="protein sequence ID" value="KAF1696545.1"/>
    <property type="molecule type" value="Genomic_DNA"/>
</dbReference>
<keyword evidence="10 15" id="KW-0547">Nucleotide-binding</keyword>
<evidence type="ECO:0000256" key="5">
    <source>
        <dbReference type="ARBA" id="ARBA00005204"/>
    </source>
</evidence>
<dbReference type="Pfam" id="PF01502">
    <property type="entry name" value="PRA-CH"/>
    <property type="match status" value="1"/>
</dbReference>
<evidence type="ECO:0000256" key="7">
    <source>
        <dbReference type="ARBA" id="ARBA00008299"/>
    </source>
</evidence>
<dbReference type="HAMAP" id="MF_01019">
    <property type="entry name" value="HisIE"/>
    <property type="match status" value="1"/>
</dbReference>
<dbReference type="EC" id="3.6.1.31" evidence="15"/>
<dbReference type="NCBIfam" id="TIGR03188">
    <property type="entry name" value="histidine_hisI"/>
    <property type="match status" value="1"/>
</dbReference>
<reference evidence="17 18" key="1">
    <citation type="submission" date="2017-10" db="EMBL/GenBank/DDBJ databases">
        <title>Whole genome sequencing of members of genus Pseudoxanthomonas.</title>
        <authorList>
            <person name="Kumar S."/>
            <person name="Bansal K."/>
            <person name="Kaur A."/>
            <person name="Patil P."/>
            <person name="Sharma S."/>
            <person name="Patil P.B."/>
        </authorList>
    </citation>
    <scope>NUCLEOTIDE SEQUENCE [LARGE SCALE GENOMIC DNA]</scope>
    <source>
        <strain evidence="17 18">DSM 17801</strain>
    </source>
</reference>
<evidence type="ECO:0000256" key="1">
    <source>
        <dbReference type="ARBA" id="ARBA00000024"/>
    </source>
</evidence>
<evidence type="ECO:0000313" key="18">
    <source>
        <dbReference type="Proteomes" id="UP000788419"/>
    </source>
</evidence>
<comment type="pathway">
    <text evidence="4 15">Amino-acid biosynthesis; L-histidine biosynthesis; L-histidine from 5-phospho-alpha-D-ribose 1-diphosphate: step 3/9.</text>
</comment>
<accession>A0ABQ6ZA62</accession>
<dbReference type="InterPro" id="IPR023019">
    <property type="entry name" value="His_synth_HisIE"/>
</dbReference>
<comment type="pathway">
    <text evidence="5 15">Amino-acid biosynthesis; L-histidine biosynthesis; L-histidine from 5-phospho-alpha-D-ribose 1-diphosphate: step 2/9.</text>
</comment>
<organism evidence="17 18">
    <name type="scientific">Pseudoxanthomonas daejeonensis</name>
    <dbReference type="NCBI Taxonomy" id="266062"/>
    <lineage>
        <taxon>Bacteria</taxon>
        <taxon>Pseudomonadati</taxon>
        <taxon>Pseudomonadota</taxon>
        <taxon>Gammaproteobacteria</taxon>
        <taxon>Lysobacterales</taxon>
        <taxon>Lysobacteraceae</taxon>
        <taxon>Pseudoxanthomonas</taxon>
    </lineage>
</organism>
<evidence type="ECO:0000256" key="9">
    <source>
        <dbReference type="ARBA" id="ARBA00022605"/>
    </source>
</evidence>
<evidence type="ECO:0000313" key="17">
    <source>
        <dbReference type="EMBL" id="KAF1696545.1"/>
    </source>
</evidence>
<dbReference type="SUPFAM" id="SSF141734">
    <property type="entry name" value="HisI-like"/>
    <property type="match status" value="1"/>
</dbReference>
<evidence type="ECO:0000256" key="8">
    <source>
        <dbReference type="ARBA" id="ARBA00022490"/>
    </source>
</evidence>
<dbReference type="PANTHER" id="PTHR42945:SF9">
    <property type="entry name" value="HISTIDINE BIOSYNTHESIS BIFUNCTIONAL PROTEIN HISIE"/>
    <property type="match status" value="1"/>
</dbReference>
<evidence type="ECO:0000256" key="12">
    <source>
        <dbReference type="ARBA" id="ARBA00022840"/>
    </source>
</evidence>
<dbReference type="InterPro" id="IPR038019">
    <property type="entry name" value="PRib_AMP_CycHydrolase_sf"/>
</dbReference>
<comment type="catalytic activity">
    <reaction evidence="1 15">
        <text>1-(5-phospho-beta-D-ribosyl)-5'-AMP + H2O = 1-(5-phospho-beta-D-ribosyl)-5-[(5-phospho-beta-D-ribosylamino)methylideneamino]imidazole-4-carboxamide</text>
        <dbReference type="Rhea" id="RHEA:20049"/>
        <dbReference type="ChEBI" id="CHEBI:15377"/>
        <dbReference type="ChEBI" id="CHEBI:58435"/>
        <dbReference type="ChEBI" id="CHEBI:59457"/>
        <dbReference type="EC" id="3.5.4.19"/>
    </reaction>
</comment>
<dbReference type="CDD" id="cd11534">
    <property type="entry name" value="NTP-PPase_HisIE_like"/>
    <property type="match status" value="1"/>
</dbReference>
<evidence type="ECO:0000259" key="16">
    <source>
        <dbReference type="Pfam" id="PF01502"/>
    </source>
</evidence>
<feature type="region of interest" description="Phosphoribosyl-AMP cyclohydrolase" evidence="15">
    <location>
        <begin position="1"/>
        <end position="117"/>
    </location>
</feature>
<dbReference type="RefSeq" id="WP_202922831.1">
    <property type="nucleotide sequence ID" value="NZ_PDWN01000003.1"/>
</dbReference>
<evidence type="ECO:0000256" key="14">
    <source>
        <dbReference type="ARBA" id="ARBA00023268"/>
    </source>
</evidence>
<dbReference type="InterPro" id="IPR002496">
    <property type="entry name" value="PRib_AMP_CycHydrolase_dom"/>
</dbReference>
<evidence type="ECO:0000256" key="2">
    <source>
        <dbReference type="ARBA" id="ARBA00001460"/>
    </source>
</evidence>
<evidence type="ECO:0000256" key="11">
    <source>
        <dbReference type="ARBA" id="ARBA00022801"/>
    </source>
</evidence>
<dbReference type="SUPFAM" id="SSF101386">
    <property type="entry name" value="all-alpha NTP pyrophosphatases"/>
    <property type="match status" value="1"/>
</dbReference>
<comment type="similarity">
    <text evidence="6 15">In the C-terminal section; belongs to the PRA-PH family.</text>
</comment>
<dbReference type="Gene3D" id="1.10.287.1080">
    <property type="entry name" value="MazG-like"/>
    <property type="match status" value="1"/>
</dbReference>
<keyword evidence="8 15" id="KW-0963">Cytoplasm</keyword>
<keyword evidence="13 15" id="KW-0368">Histidine biosynthesis</keyword>
<dbReference type="InterPro" id="IPR021130">
    <property type="entry name" value="PRib-ATP_PPHydrolase-like"/>
</dbReference>
<keyword evidence="9 15" id="KW-0028">Amino-acid biosynthesis</keyword>
<feature type="region of interest" description="Phosphoribosyl-ATP pyrophosphohydrolase" evidence="15">
    <location>
        <begin position="118"/>
        <end position="207"/>
    </location>
</feature>
<comment type="catalytic activity">
    <reaction evidence="2 15">
        <text>1-(5-phospho-beta-D-ribosyl)-ATP + H2O = 1-(5-phospho-beta-D-ribosyl)-5'-AMP + diphosphate + H(+)</text>
        <dbReference type="Rhea" id="RHEA:22828"/>
        <dbReference type="ChEBI" id="CHEBI:15377"/>
        <dbReference type="ChEBI" id="CHEBI:15378"/>
        <dbReference type="ChEBI" id="CHEBI:33019"/>
        <dbReference type="ChEBI" id="CHEBI:59457"/>
        <dbReference type="ChEBI" id="CHEBI:73183"/>
        <dbReference type="EC" id="3.6.1.31"/>
    </reaction>
</comment>
<feature type="domain" description="Phosphoribosyl-AMP cyclohydrolase" evidence="16">
    <location>
        <begin position="24"/>
        <end position="97"/>
    </location>
</feature>
<evidence type="ECO:0000256" key="6">
    <source>
        <dbReference type="ARBA" id="ARBA00007731"/>
    </source>
</evidence>
<dbReference type="PANTHER" id="PTHR42945">
    <property type="entry name" value="HISTIDINE BIOSYNTHESIS BIFUNCTIONAL PROTEIN"/>
    <property type="match status" value="1"/>
</dbReference>
<keyword evidence="12 15" id="KW-0067">ATP-binding</keyword>
<comment type="subcellular location">
    <subcellularLocation>
        <location evidence="3 15">Cytoplasm</location>
    </subcellularLocation>
</comment>
<keyword evidence="14 15" id="KW-0511">Multifunctional enzyme</keyword>
<dbReference type="Proteomes" id="UP000788419">
    <property type="component" value="Unassembled WGS sequence"/>
</dbReference>
<dbReference type="Pfam" id="PF01503">
    <property type="entry name" value="PRA-PH"/>
    <property type="match status" value="1"/>
</dbReference>
<dbReference type="HAMAP" id="MF_01020">
    <property type="entry name" value="HisE"/>
    <property type="match status" value="1"/>
</dbReference>
<dbReference type="InterPro" id="IPR008179">
    <property type="entry name" value="HisE"/>
</dbReference>
<name>A0ABQ6ZA62_9GAMM</name>
<keyword evidence="18" id="KW-1185">Reference proteome</keyword>
<sequence length="207" mass="22606">MDWDKGDGLLPAIVQDADSLRVLMLGYMDRNALRATLVNRLVTFYSRSRQRLWTKGETSGHVLELVDVSADCDSDTLLVLARPRGPTCHLQRQSCFENAPALAAPAADAMAAPDVGFLGELDALVATRARERPEGSYTTRLFEAGVRRIAQKVGEEGVETALAGVSQNDEHLLGESADLIYHLTVLLHSRGLSLADAVEVLEQRHKT</sequence>
<comment type="caution">
    <text evidence="17">The sequence shown here is derived from an EMBL/GenBank/DDBJ whole genome shotgun (WGS) entry which is preliminary data.</text>
</comment>
<evidence type="ECO:0000256" key="13">
    <source>
        <dbReference type="ARBA" id="ARBA00023102"/>
    </source>
</evidence>
<keyword evidence="11 15" id="KW-0378">Hydrolase</keyword>
<dbReference type="Gene3D" id="3.10.20.810">
    <property type="entry name" value="Phosphoribosyl-AMP cyclohydrolase"/>
    <property type="match status" value="1"/>
</dbReference>
<dbReference type="EC" id="3.5.4.19" evidence="15"/>
<protein>
    <recommendedName>
        <fullName evidence="15">Histidine biosynthesis bifunctional protein HisIE</fullName>
    </recommendedName>
    <domain>
        <recommendedName>
            <fullName evidence="15">Phosphoribosyl-AMP cyclohydrolase</fullName>
            <shortName evidence="15">PRA-CH</shortName>
            <ecNumber evidence="15">3.5.4.19</ecNumber>
        </recommendedName>
    </domain>
    <domain>
        <recommendedName>
            <fullName evidence="15">Phosphoribosyl-ATP pyrophosphatase</fullName>
            <shortName evidence="15">PRA-PH</shortName>
            <ecNumber evidence="15">3.6.1.31</ecNumber>
        </recommendedName>
    </domain>
</protein>
<dbReference type="NCBIfam" id="NF002747">
    <property type="entry name" value="PRK02759.1"/>
    <property type="match status" value="1"/>
</dbReference>
<comment type="similarity">
    <text evidence="7 15">In the N-terminal section; belongs to the PRA-CH family.</text>
</comment>
<gene>
    <name evidence="15" type="primary">hisI</name>
    <name evidence="15" type="synonym">hisIE</name>
    <name evidence="17" type="ORF">CSC65_03815</name>
</gene>
<evidence type="ECO:0000256" key="3">
    <source>
        <dbReference type="ARBA" id="ARBA00004496"/>
    </source>
</evidence>
<evidence type="ECO:0000256" key="10">
    <source>
        <dbReference type="ARBA" id="ARBA00022741"/>
    </source>
</evidence>
<proteinExistence type="inferred from homology"/>
<evidence type="ECO:0000256" key="4">
    <source>
        <dbReference type="ARBA" id="ARBA00005169"/>
    </source>
</evidence>
<evidence type="ECO:0000256" key="15">
    <source>
        <dbReference type="HAMAP-Rule" id="MF_01019"/>
    </source>
</evidence>